<evidence type="ECO:0000256" key="5">
    <source>
        <dbReference type="ARBA" id="ARBA00023004"/>
    </source>
</evidence>
<keyword evidence="5" id="KW-0408">Iron</keyword>
<evidence type="ECO:0000256" key="2">
    <source>
        <dbReference type="ARBA" id="ARBA00022617"/>
    </source>
</evidence>
<evidence type="ECO:0000256" key="1">
    <source>
        <dbReference type="ARBA" id="ARBA00010617"/>
    </source>
</evidence>
<comment type="function">
    <text evidence="7">Cytochromes P450 are a group of heme-thiolate monooxygenases. They oxidize a variety of structurally unrelated compounds, including steroids, fatty acids, and xenobiotics.</text>
</comment>
<dbReference type="PANTHER" id="PTHR46696:SF1">
    <property type="entry name" value="CYTOCHROME P450 YJIB-RELATED"/>
    <property type="match status" value="1"/>
</dbReference>
<keyword evidence="6" id="KW-0503">Monooxygenase</keyword>
<dbReference type="FunFam" id="1.10.630.10:FF:000018">
    <property type="entry name" value="Cytochrome P450 monooxygenase"/>
    <property type="match status" value="1"/>
</dbReference>
<dbReference type="GO" id="GO:0005506">
    <property type="term" value="F:iron ion binding"/>
    <property type="evidence" value="ECO:0007669"/>
    <property type="project" value="InterPro"/>
</dbReference>
<dbReference type="Gene3D" id="1.10.630.10">
    <property type="entry name" value="Cytochrome P450"/>
    <property type="match status" value="1"/>
</dbReference>
<dbReference type="InterPro" id="IPR002397">
    <property type="entry name" value="Cyt_P450_B"/>
</dbReference>
<dbReference type="GO" id="GO:0016705">
    <property type="term" value="F:oxidoreductase activity, acting on paired donors, with incorporation or reduction of molecular oxygen"/>
    <property type="evidence" value="ECO:0007669"/>
    <property type="project" value="InterPro"/>
</dbReference>
<proteinExistence type="inferred from homology"/>
<keyword evidence="3" id="KW-0479">Metal-binding</keyword>
<evidence type="ECO:0000313" key="8">
    <source>
        <dbReference type="EMBL" id="UWQ52364.1"/>
    </source>
</evidence>
<keyword evidence="4" id="KW-0560">Oxidoreductase</keyword>
<organism evidence="8 9">
    <name type="scientific">Leisingera caerulea</name>
    <name type="common">Phaeobacter caeruleus</name>
    <dbReference type="NCBI Taxonomy" id="506591"/>
    <lineage>
        <taxon>Bacteria</taxon>
        <taxon>Pseudomonadati</taxon>
        <taxon>Pseudomonadota</taxon>
        <taxon>Alphaproteobacteria</taxon>
        <taxon>Rhodobacterales</taxon>
        <taxon>Roseobacteraceae</taxon>
        <taxon>Leisingera</taxon>
    </lineage>
</organism>
<dbReference type="PRINTS" id="PR00385">
    <property type="entry name" value="P450"/>
</dbReference>
<evidence type="ECO:0000256" key="6">
    <source>
        <dbReference type="ARBA" id="ARBA00023033"/>
    </source>
</evidence>
<dbReference type="GO" id="GO:0020037">
    <property type="term" value="F:heme binding"/>
    <property type="evidence" value="ECO:0007669"/>
    <property type="project" value="InterPro"/>
</dbReference>
<reference evidence="8" key="1">
    <citation type="submission" date="2021-08" db="EMBL/GenBank/DDBJ databases">
        <authorList>
            <person name="Nwanade C."/>
            <person name="Wang M."/>
            <person name="Masoudi A."/>
            <person name="Yu Z."/>
            <person name="Liu J."/>
        </authorList>
    </citation>
    <scope>NUCLEOTIDE SEQUENCE</scope>
    <source>
        <strain evidence="8">S122</strain>
    </source>
</reference>
<dbReference type="GO" id="GO:0004497">
    <property type="term" value="F:monooxygenase activity"/>
    <property type="evidence" value="ECO:0007669"/>
    <property type="project" value="UniProtKB-KW"/>
</dbReference>
<sequence>MKEGQQASVNVEGFDLANPPDGFAEDPFPYYDVLLRDAPVLPQPDGSLLVSRHAELDRIYRDTTLFSSDKKKVFAPKYGAGSPLFEHHTTSLVFSDPPLHTRVRKIMTSALTPRAIAKMEPGLIETVDHLLEAMAGKEQADLIGDFAASIPIQIIGNLLDVPMAERGPLRDWSLAILGALEPVLSAEQLAAGHRAVEEFKDYLSGLIARRRACPGDIETDVLTRLIRGEGGEGTLSEIELIQNCIFILNAGHETTTNLIGNGLALLHDFPEQKQRLLEAPELIKPAIEEMLRFRSPNQLGNRETTAEVEIGGHRVAAGTNLHLVIGAANRDPEVFEKPAVFDISRSPNRHLAFAGGPHVCVGLTLARLEGKIAIERFLRRFPHYQLLPGRVPGGRVRFRGYAALPVRVR</sequence>
<protein>
    <submittedName>
        <fullName evidence="8">Cytochrome P450</fullName>
    </submittedName>
</protein>
<evidence type="ECO:0000256" key="7">
    <source>
        <dbReference type="ARBA" id="ARBA00043906"/>
    </source>
</evidence>
<dbReference type="CDD" id="cd20625">
    <property type="entry name" value="CYP164-like"/>
    <property type="match status" value="1"/>
</dbReference>
<dbReference type="Pfam" id="PF00067">
    <property type="entry name" value="p450"/>
    <property type="match status" value="1"/>
</dbReference>
<dbReference type="PANTHER" id="PTHR46696">
    <property type="entry name" value="P450, PUTATIVE (EUROFUNG)-RELATED"/>
    <property type="match status" value="1"/>
</dbReference>
<evidence type="ECO:0000256" key="3">
    <source>
        <dbReference type="ARBA" id="ARBA00022723"/>
    </source>
</evidence>
<dbReference type="PRINTS" id="PR00359">
    <property type="entry name" value="BP450"/>
</dbReference>
<dbReference type="Proteomes" id="UP001058713">
    <property type="component" value="Chromosome"/>
</dbReference>
<dbReference type="AlphaFoldDB" id="A0A9Q9HC17"/>
<gene>
    <name evidence="8" type="ORF">K3721_09935</name>
</gene>
<keyword evidence="2" id="KW-0349">Heme</keyword>
<comment type="similarity">
    <text evidence="1">Belongs to the cytochrome P450 family.</text>
</comment>
<dbReference type="EMBL" id="CP081070">
    <property type="protein sequence ID" value="UWQ52364.1"/>
    <property type="molecule type" value="Genomic_DNA"/>
</dbReference>
<dbReference type="RefSeq" id="WP_259970254.1">
    <property type="nucleotide sequence ID" value="NZ_CP081070.1"/>
</dbReference>
<accession>A0A9Q9HC17</accession>
<dbReference type="SUPFAM" id="SSF48264">
    <property type="entry name" value="Cytochrome P450"/>
    <property type="match status" value="1"/>
</dbReference>
<dbReference type="InterPro" id="IPR001128">
    <property type="entry name" value="Cyt_P450"/>
</dbReference>
<evidence type="ECO:0000313" key="9">
    <source>
        <dbReference type="Proteomes" id="UP001058713"/>
    </source>
</evidence>
<evidence type="ECO:0000256" key="4">
    <source>
        <dbReference type="ARBA" id="ARBA00023002"/>
    </source>
</evidence>
<dbReference type="KEGG" id="lcae:K3721_09935"/>
<dbReference type="InterPro" id="IPR036396">
    <property type="entry name" value="Cyt_P450_sf"/>
</dbReference>
<name>A0A9Q9HC17_LEICA</name>